<dbReference type="GO" id="GO:0003917">
    <property type="term" value="F:DNA topoisomerase type I (single strand cut, ATP-independent) activity"/>
    <property type="evidence" value="ECO:0007669"/>
    <property type="project" value="UniProtKB-EC"/>
</dbReference>
<evidence type="ECO:0000259" key="7">
    <source>
        <dbReference type="Pfam" id="PF01028"/>
    </source>
</evidence>
<evidence type="ECO:0000256" key="4">
    <source>
        <dbReference type="ARBA" id="ARBA00023029"/>
    </source>
</evidence>
<keyword evidence="6" id="KW-0413">Isomerase</keyword>
<dbReference type="SUPFAM" id="SSF55869">
    <property type="entry name" value="DNA topoisomerase I domain"/>
    <property type="match status" value="1"/>
</dbReference>
<dbReference type="PRINTS" id="PR00416">
    <property type="entry name" value="EUTPISMRASEI"/>
</dbReference>
<keyword evidence="4" id="KW-0799">Topoisomerase</keyword>
<evidence type="ECO:0000259" key="8">
    <source>
        <dbReference type="Pfam" id="PF21338"/>
    </source>
</evidence>
<dbReference type="Gene3D" id="3.30.66.10">
    <property type="entry name" value="DNA topoisomerase I domain"/>
    <property type="match status" value="1"/>
</dbReference>
<dbReference type="InterPro" id="IPR013500">
    <property type="entry name" value="TopoI_cat_euk"/>
</dbReference>
<dbReference type="PROSITE" id="PS52038">
    <property type="entry name" value="TOPO_IB_2"/>
    <property type="match status" value="1"/>
</dbReference>
<evidence type="ECO:0000313" key="9">
    <source>
        <dbReference type="EMBL" id="QHU32964.1"/>
    </source>
</evidence>
<dbReference type="SUPFAM" id="SSF56349">
    <property type="entry name" value="DNA breaking-rejoining enzymes"/>
    <property type="match status" value="1"/>
</dbReference>
<dbReference type="GO" id="GO:0003677">
    <property type="term" value="F:DNA binding"/>
    <property type="evidence" value="ECO:0007669"/>
    <property type="project" value="UniProtKB-KW"/>
</dbReference>
<dbReference type="Gene3D" id="3.90.15.10">
    <property type="entry name" value="Topoisomerase I, Chain A, domain 3"/>
    <property type="match status" value="1"/>
</dbReference>
<feature type="domain" description="DNA topoisomerase IB N-terminal" evidence="8">
    <location>
        <begin position="21"/>
        <end position="68"/>
    </location>
</feature>
<dbReference type="GO" id="GO:0006265">
    <property type="term" value="P:DNA topological change"/>
    <property type="evidence" value="ECO:0007669"/>
    <property type="project" value="InterPro"/>
</dbReference>
<comment type="catalytic activity">
    <reaction evidence="1">
        <text>ATP-independent breakage of single-stranded DNA, followed by passage and rejoining.</text>
        <dbReference type="EC" id="5.6.2.1"/>
    </reaction>
</comment>
<name>A0A6C0LTT1_9ZZZZ</name>
<protein>
    <recommendedName>
        <fullName evidence="3">DNA topoisomerase</fullName>
        <ecNumber evidence="3">5.6.2.1</ecNumber>
    </recommendedName>
</protein>
<feature type="domain" description="DNA topoisomerase I catalytic core eukaryotic-type" evidence="7">
    <location>
        <begin position="84"/>
        <end position="292"/>
    </location>
</feature>
<dbReference type="InterPro" id="IPR035447">
    <property type="entry name" value="DNA_topo_I_N_sf"/>
</dbReference>
<reference evidence="9" key="1">
    <citation type="journal article" date="2020" name="Nature">
        <title>Giant virus diversity and host interactions through global metagenomics.</title>
        <authorList>
            <person name="Schulz F."/>
            <person name="Roux S."/>
            <person name="Paez-Espino D."/>
            <person name="Jungbluth S."/>
            <person name="Walsh D.A."/>
            <person name="Denef V.J."/>
            <person name="McMahon K.D."/>
            <person name="Konstantinidis K.T."/>
            <person name="Eloe-Fadrosh E.A."/>
            <person name="Kyrpides N.C."/>
            <person name="Woyke T."/>
        </authorList>
    </citation>
    <scope>NUCLEOTIDE SEQUENCE</scope>
    <source>
        <strain evidence="9">GVMAG-S-1014582-52</strain>
    </source>
</reference>
<proteinExistence type="inferred from homology"/>
<keyword evidence="5" id="KW-0238">DNA-binding</keyword>
<dbReference type="Pfam" id="PF21338">
    <property type="entry name" value="Top1B_N_bact"/>
    <property type="match status" value="1"/>
</dbReference>
<evidence type="ECO:0000256" key="1">
    <source>
        <dbReference type="ARBA" id="ARBA00000213"/>
    </source>
</evidence>
<dbReference type="InterPro" id="IPR011010">
    <property type="entry name" value="DNA_brk_join_enz"/>
</dbReference>
<accession>A0A6C0LTT1</accession>
<dbReference type="InterPro" id="IPR049331">
    <property type="entry name" value="Top1B_N_bact"/>
</dbReference>
<dbReference type="EC" id="5.6.2.1" evidence="3"/>
<evidence type="ECO:0000256" key="6">
    <source>
        <dbReference type="ARBA" id="ARBA00023235"/>
    </source>
</evidence>
<dbReference type="EMBL" id="MN740556">
    <property type="protein sequence ID" value="QHU32964.1"/>
    <property type="molecule type" value="Genomic_DNA"/>
</dbReference>
<dbReference type="AlphaFoldDB" id="A0A6C0LTT1"/>
<dbReference type="InterPro" id="IPR014711">
    <property type="entry name" value="TopoI_cat_a-hlx-sub_euk"/>
</dbReference>
<evidence type="ECO:0000256" key="5">
    <source>
        <dbReference type="ARBA" id="ARBA00023125"/>
    </source>
</evidence>
<evidence type="ECO:0000256" key="3">
    <source>
        <dbReference type="ARBA" id="ARBA00012891"/>
    </source>
</evidence>
<evidence type="ECO:0000256" key="2">
    <source>
        <dbReference type="ARBA" id="ARBA00006645"/>
    </source>
</evidence>
<comment type="similarity">
    <text evidence="2">Belongs to the type IB topoisomerase family.</text>
</comment>
<dbReference type="Pfam" id="PF01028">
    <property type="entry name" value="Topoisom_I"/>
    <property type="match status" value="1"/>
</dbReference>
<dbReference type="InterPro" id="IPR001631">
    <property type="entry name" value="TopoI"/>
</dbReference>
<organism evidence="9">
    <name type="scientific">viral metagenome</name>
    <dbReference type="NCBI Taxonomy" id="1070528"/>
    <lineage>
        <taxon>unclassified sequences</taxon>
        <taxon>metagenomes</taxon>
        <taxon>organismal metagenomes</taxon>
    </lineage>
</organism>
<sequence>MSYDEKHYEEGIYRKKTTDGYIYLYINNNKEVTQKDLERIGKLKIPPNWQDVWISRDPISAIQVIGKDSKNRKQYRYHQVHIEKAEEQKFVRLYNFIKSIPKLEKIIAEHNNLNIYDKNRVIALMLQIVKDYHLRVGKEVYARENKSYGISSLRKKHVKIENGVINLRFKGKSNQRLYYTIKNPFYVGAIKMLMKLDGDNLFQYVNIDDDGREKILNITDRDLNKYLQDYMGSEFSIKDFRTYGANLYFIQTLLSETKKRIPKDRKTIKKNITNAFKSTAHHLRHTGAVSKKSYVMNFALELYQNNPEFFVANKNADPNAFLLELLKMYKKYILNN</sequence>